<dbReference type="Proteomes" id="UP001302562">
    <property type="component" value="Segment"/>
</dbReference>
<feature type="region of interest" description="Disordered" evidence="1">
    <location>
        <begin position="46"/>
        <end position="66"/>
    </location>
</feature>
<sequence length="66" mass="7830">MQFDVYFDRLVQHKTLTEVAKNENRNSTLWLVRVGKLVVSIEILKPERHTNHERPTESRGRTKPDD</sequence>
<evidence type="ECO:0000313" key="3">
    <source>
        <dbReference type="Proteomes" id="UP001302562"/>
    </source>
</evidence>
<accession>A0AAX3ZW26</accession>
<proteinExistence type="predicted"/>
<evidence type="ECO:0000256" key="1">
    <source>
        <dbReference type="SAM" id="MobiDB-lite"/>
    </source>
</evidence>
<keyword evidence="3" id="KW-1185">Reference proteome</keyword>
<evidence type="ECO:0000313" key="2">
    <source>
        <dbReference type="EMBL" id="WMM95308.1"/>
    </source>
</evidence>
<protein>
    <submittedName>
        <fullName evidence="2">Uncharacterized protein</fullName>
    </submittedName>
</protein>
<organism evidence="2 3">
    <name type="scientific">Roseobacter phage CRP-125</name>
    <dbReference type="NCBI Taxonomy" id="3072844"/>
    <lineage>
        <taxon>Viruses</taxon>
        <taxon>Duplodnaviria</taxon>
        <taxon>Heunggongvirae</taxon>
        <taxon>Uroviricota</taxon>
        <taxon>Caudoviricetes</taxon>
        <taxon>Autographivirales</taxon>
        <taxon>Autographivirales incertae sedis</taxon>
        <taxon>Actaeavirus</taxon>
        <taxon>Actaeavirus CRP125</taxon>
    </lineage>
</organism>
<reference evidence="2 3" key="1">
    <citation type="submission" date="2023-08" db="EMBL/GenBank/DDBJ databases">
        <authorList>
            <person name="Du S."/>
            <person name="Wu Z."/>
            <person name="Wu Y."/>
            <person name="Yang M."/>
            <person name="Shao J."/>
            <person name="Liu H."/>
            <person name="Zhao Y."/>
            <person name="Zhang Z."/>
        </authorList>
    </citation>
    <scope>NUCLEOTIDE SEQUENCE [LARGE SCALE GENOMIC DNA]</scope>
</reference>
<name>A0AAX3ZW26_9CAUD</name>
<dbReference type="EMBL" id="OR420743">
    <property type="protein sequence ID" value="WMM95308.1"/>
    <property type="molecule type" value="Genomic_DNA"/>
</dbReference>
<gene>
    <name evidence="2" type="ORF">CRP125_gp5</name>
</gene>